<evidence type="ECO:0000313" key="3">
    <source>
        <dbReference type="Proteomes" id="UP001291653"/>
    </source>
</evidence>
<feature type="compositionally biased region" description="Basic residues" evidence="1">
    <location>
        <begin position="1"/>
        <end position="10"/>
    </location>
</feature>
<dbReference type="Proteomes" id="UP001291653">
    <property type="component" value="Plasmid pYSPA8-1"/>
</dbReference>
<name>A0AA86MBI5_9ACTN</name>
<dbReference type="AlphaFoldDB" id="A0AA86MBI5"/>
<organism evidence="2 3">
    <name type="scientific">Streptomyces yaizuensis</name>
    <dbReference type="NCBI Taxonomy" id="2989713"/>
    <lineage>
        <taxon>Bacteria</taxon>
        <taxon>Bacillati</taxon>
        <taxon>Actinomycetota</taxon>
        <taxon>Actinomycetes</taxon>
        <taxon>Kitasatosporales</taxon>
        <taxon>Streptomycetaceae</taxon>
        <taxon>Streptomyces</taxon>
    </lineage>
</organism>
<feature type="region of interest" description="Disordered" evidence="1">
    <location>
        <begin position="1"/>
        <end position="28"/>
    </location>
</feature>
<evidence type="ECO:0000256" key="1">
    <source>
        <dbReference type="SAM" id="MobiDB-lite"/>
    </source>
</evidence>
<reference evidence="2 3" key="1">
    <citation type="submission" date="2022-10" db="EMBL/GenBank/DDBJ databases">
        <title>Draft genome sequence of Streptomyces sp. YSPA8.</title>
        <authorList>
            <person name="Moriuchi R."/>
            <person name="Dohra H."/>
            <person name="Yamamura H."/>
            <person name="Kodani S."/>
        </authorList>
    </citation>
    <scope>NUCLEOTIDE SEQUENCE [LARGE SCALE GENOMIC DNA]</scope>
    <source>
        <strain evidence="2 3">YSPA8</strain>
        <plasmid evidence="2 3">pYSPA8-1</plasmid>
    </source>
</reference>
<keyword evidence="2" id="KW-0614">Plasmid</keyword>
<dbReference type="RefSeq" id="WP_323451922.1">
    <property type="nucleotide sequence ID" value="NZ_LC735414.1"/>
</dbReference>
<accession>A0AA86MBI5</accession>
<proteinExistence type="predicted"/>
<dbReference type="EMBL" id="LC735414">
    <property type="protein sequence ID" value="BDT39563.1"/>
    <property type="molecule type" value="Genomic_DNA"/>
</dbReference>
<protein>
    <submittedName>
        <fullName evidence="2">Uncharacterized protein</fullName>
    </submittedName>
</protein>
<geneLocation type="plasmid" evidence="2 3">
    <name>pYSPA8-1</name>
</geneLocation>
<gene>
    <name evidence="2" type="ORF">SYYSPA8_37225</name>
</gene>
<sequence length="236" mass="25211">MGRDKKRKPRVVSARTRPWDEDTDSAEGNPDIWIRAMRRLDGDDDPHTTCLLTWGALEWYAPAPDVMQTATDLHACAAYADMLVALLDLGMDGGAAQQLLGNAMSKAAEGRRLVEGGMLGAATTLGCMPAASSKAAAGVVMLKRGSMTGAVSTEGAREMAAHWMQSGLAANYDEIAETALRDLLGAGSGKQCDGFFEYMAALRELDMRDAAVFRAEESARLRMLMGLPLAPEPTGE</sequence>
<keyword evidence="3" id="KW-1185">Reference proteome</keyword>
<evidence type="ECO:0000313" key="2">
    <source>
        <dbReference type="EMBL" id="BDT39563.1"/>
    </source>
</evidence>